<dbReference type="SUPFAM" id="SSF49899">
    <property type="entry name" value="Concanavalin A-like lectins/glucanases"/>
    <property type="match status" value="1"/>
</dbReference>
<dbReference type="EMBL" id="BMAT01011867">
    <property type="protein sequence ID" value="GFR80876.1"/>
    <property type="molecule type" value="Genomic_DNA"/>
</dbReference>
<feature type="compositionally biased region" description="Polar residues" evidence="3">
    <location>
        <begin position="180"/>
        <end position="194"/>
    </location>
</feature>
<dbReference type="AlphaFoldDB" id="A0AAV4G6J4"/>
<name>A0AAV4G6J4_9GAST</name>
<feature type="compositionally biased region" description="Acidic residues" evidence="3">
    <location>
        <begin position="315"/>
        <end position="324"/>
    </location>
</feature>
<dbReference type="Pfam" id="PF00337">
    <property type="entry name" value="Gal-bind_lectin"/>
    <property type="match status" value="1"/>
</dbReference>
<feature type="region of interest" description="Disordered" evidence="3">
    <location>
        <begin position="128"/>
        <end position="245"/>
    </location>
</feature>
<accession>A0AAV4G6J4</accession>
<feature type="domain" description="Galectin" evidence="4">
    <location>
        <begin position="1"/>
        <end position="108"/>
    </location>
</feature>
<feature type="non-terminal residue" evidence="5">
    <location>
        <position position="1"/>
    </location>
</feature>
<dbReference type="CDD" id="cd00070">
    <property type="entry name" value="GLECT"/>
    <property type="match status" value="1"/>
</dbReference>
<dbReference type="PANTHER" id="PTHR11346:SF147">
    <property type="entry name" value="GALECTIN"/>
    <property type="match status" value="1"/>
</dbReference>
<evidence type="ECO:0000313" key="5">
    <source>
        <dbReference type="EMBL" id="GFR80876.1"/>
    </source>
</evidence>
<comment type="caution">
    <text evidence="5">The sequence shown here is derived from an EMBL/GenBank/DDBJ whole genome shotgun (WGS) entry which is preliminary data.</text>
</comment>
<evidence type="ECO:0000256" key="2">
    <source>
        <dbReference type="RuleBase" id="RU102079"/>
    </source>
</evidence>
<gene>
    <name evidence="5" type="ORF">ElyMa_005909600</name>
</gene>
<reference evidence="5 6" key="1">
    <citation type="journal article" date="2021" name="Elife">
        <title>Chloroplast acquisition without the gene transfer in kleptoplastic sea slugs, Plakobranchus ocellatus.</title>
        <authorList>
            <person name="Maeda T."/>
            <person name="Takahashi S."/>
            <person name="Yoshida T."/>
            <person name="Shimamura S."/>
            <person name="Takaki Y."/>
            <person name="Nagai Y."/>
            <person name="Toyoda A."/>
            <person name="Suzuki Y."/>
            <person name="Arimoto A."/>
            <person name="Ishii H."/>
            <person name="Satoh N."/>
            <person name="Nishiyama T."/>
            <person name="Hasebe M."/>
            <person name="Maruyama T."/>
            <person name="Minagawa J."/>
            <person name="Obokata J."/>
            <person name="Shigenobu S."/>
        </authorList>
    </citation>
    <scope>NUCLEOTIDE SEQUENCE [LARGE SCALE GENOMIC DNA]</scope>
</reference>
<dbReference type="PROSITE" id="PS51304">
    <property type="entry name" value="GALECTIN"/>
    <property type="match status" value="1"/>
</dbReference>
<keyword evidence="1 2" id="KW-0430">Lectin</keyword>
<evidence type="ECO:0000256" key="1">
    <source>
        <dbReference type="ARBA" id="ARBA00022734"/>
    </source>
</evidence>
<dbReference type="Gene3D" id="2.60.120.200">
    <property type="match status" value="1"/>
</dbReference>
<dbReference type="PANTHER" id="PTHR11346">
    <property type="entry name" value="GALECTIN"/>
    <property type="match status" value="1"/>
</dbReference>
<keyword evidence="6" id="KW-1185">Reference proteome</keyword>
<protein>
    <recommendedName>
        <fullName evidence="2">Galectin</fullName>
    </recommendedName>
</protein>
<feature type="compositionally biased region" description="Pro residues" evidence="3">
    <location>
        <begin position="132"/>
        <end position="172"/>
    </location>
</feature>
<dbReference type="InterPro" id="IPR001079">
    <property type="entry name" value="Galectin_CRD"/>
</dbReference>
<evidence type="ECO:0000256" key="3">
    <source>
        <dbReference type="SAM" id="MobiDB-lite"/>
    </source>
</evidence>
<dbReference type="SMART" id="SM00908">
    <property type="entry name" value="Gal-bind_lectin"/>
    <property type="match status" value="1"/>
</dbReference>
<feature type="region of interest" description="Disordered" evidence="3">
    <location>
        <begin position="315"/>
        <end position="345"/>
    </location>
</feature>
<dbReference type="Proteomes" id="UP000762676">
    <property type="component" value="Unassembled WGS sequence"/>
</dbReference>
<dbReference type="SMART" id="SM00276">
    <property type="entry name" value="GLECT"/>
    <property type="match status" value="1"/>
</dbReference>
<evidence type="ECO:0000259" key="4">
    <source>
        <dbReference type="PROSITE" id="PS51304"/>
    </source>
</evidence>
<proteinExistence type="predicted"/>
<dbReference type="InterPro" id="IPR044156">
    <property type="entry name" value="Galectin-like"/>
</dbReference>
<dbReference type="InterPro" id="IPR013320">
    <property type="entry name" value="ConA-like_dom_sf"/>
</dbReference>
<dbReference type="GO" id="GO:0030246">
    <property type="term" value="F:carbohydrate binding"/>
    <property type="evidence" value="ECO:0007669"/>
    <property type="project" value="UniProtKB-UniRule"/>
</dbReference>
<feature type="compositionally biased region" description="Basic and acidic residues" evidence="3">
    <location>
        <begin position="334"/>
        <end position="345"/>
    </location>
</feature>
<organism evidence="5 6">
    <name type="scientific">Elysia marginata</name>
    <dbReference type="NCBI Taxonomy" id="1093978"/>
    <lineage>
        <taxon>Eukaryota</taxon>
        <taxon>Metazoa</taxon>
        <taxon>Spiralia</taxon>
        <taxon>Lophotrochozoa</taxon>
        <taxon>Mollusca</taxon>
        <taxon>Gastropoda</taxon>
        <taxon>Heterobranchia</taxon>
        <taxon>Euthyneura</taxon>
        <taxon>Panpulmonata</taxon>
        <taxon>Sacoglossa</taxon>
        <taxon>Placobranchoidea</taxon>
        <taxon>Plakobranchidae</taxon>
        <taxon>Elysia</taxon>
    </lineage>
</organism>
<sequence length="345" mass="37673">FSINLCTMPTKDDGDVVLHFNPRCNREQAIVTNSKIGGMWGHELRHEDQDFTIKRGSNFELEIKALERHYWVQWNKQATYSFQHRIPREYVRYLHIEGDFTLTKIIYSPDPTRNQPPSIVSQPEVKVTYRGAPPPKHPAGIPPPKTSAGNPPPKTSAGKPPPKTSAVNPPPKTSAGKPPSKTSAGNTPPKTSAGNPPPKTSAGKPPPKKDAGEAPLRYPAGGVPPTYPAGGASPVYPGATPGNPQVLTAEEAAHNGDQRTLFKISKQVCVKFKNNIKAQIGNKEGQLLTSEAAQKVRWIWTEHINEVLNRAAPDAEPDMQEAEEDLHVTTTPPTKEERMGAIKSL</sequence>
<evidence type="ECO:0000313" key="6">
    <source>
        <dbReference type="Proteomes" id="UP000762676"/>
    </source>
</evidence>